<evidence type="ECO:0000259" key="3">
    <source>
        <dbReference type="Pfam" id="PF02114"/>
    </source>
</evidence>
<dbReference type="InterPro" id="IPR051499">
    <property type="entry name" value="Phosducin-like_reg"/>
</dbReference>
<dbReference type="OrthoDB" id="70588at2759"/>
<dbReference type="Gene3D" id="3.40.30.10">
    <property type="entry name" value="Glutaredoxin"/>
    <property type="match status" value="1"/>
</dbReference>
<feature type="compositionally biased region" description="Polar residues" evidence="2">
    <location>
        <begin position="45"/>
        <end position="58"/>
    </location>
</feature>
<dbReference type="CDD" id="cd02987">
    <property type="entry name" value="Phd_like_Phd"/>
    <property type="match status" value="1"/>
</dbReference>
<dbReference type="OMA" id="HFLEAEM"/>
<name>A0A0E9N8X3_SAICN</name>
<dbReference type="AlphaFoldDB" id="A0A0E9N8X3"/>
<accession>A0A0E9N8X3</accession>
<dbReference type="PANTHER" id="PTHR46052:SF1">
    <property type="entry name" value="PHOSDUCIN-LIKE PROTEIN"/>
    <property type="match status" value="1"/>
</dbReference>
<reference evidence="4 5" key="3">
    <citation type="journal article" date="2015" name="Genome Announc.">
        <title>Draft Genome Sequence of the Archiascomycetous Yeast Saitoella complicata.</title>
        <authorList>
            <person name="Yamauchi K."/>
            <person name="Kondo S."/>
            <person name="Hamamoto M."/>
            <person name="Takahashi Y."/>
            <person name="Ogura Y."/>
            <person name="Hayashi T."/>
            <person name="Nishida H."/>
        </authorList>
    </citation>
    <scope>NUCLEOTIDE SEQUENCE [LARGE SCALE GENOMIC DNA]</scope>
    <source>
        <strain evidence="4 5">NRRL Y-17804</strain>
    </source>
</reference>
<reference evidence="4 5" key="1">
    <citation type="journal article" date="2011" name="J. Gen. Appl. Microbiol.">
        <title>Draft genome sequencing of the enigmatic yeast Saitoella complicata.</title>
        <authorList>
            <person name="Nishida H."/>
            <person name="Hamamoto M."/>
            <person name="Sugiyama J."/>
        </authorList>
    </citation>
    <scope>NUCLEOTIDE SEQUENCE [LARGE SCALE GENOMIC DNA]</scope>
    <source>
        <strain evidence="4 5">NRRL Y-17804</strain>
    </source>
</reference>
<dbReference type="GO" id="GO:0008277">
    <property type="term" value="P:regulation of G protein-coupled receptor signaling pathway"/>
    <property type="evidence" value="ECO:0007669"/>
    <property type="project" value="InterPro"/>
</dbReference>
<dbReference type="InterPro" id="IPR024253">
    <property type="entry name" value="Phosducin_thioredoxin-like_dom"/>
</dbReference>
<proteinExistence type="inferred from homology"/>
<keyword evidence="5" id="KW-1185">Reference proteome</keyword>
<comment type="caution">
    <text evidence="4">The sequence shown here is derived from an EMBL/GenBank/DDBJ whole genome shotgun (WGS) entry which is preliminary data.</text>
</comment>
<dbReference type="InterPro" id="IPR001200">
    <property type="entry name" value="Phosducin"/>
</dbReference>
<dbReference type="PANTHER" id="PTHR46052">
    <property type="entry name" value="PHOSDUCIN-LIKE PROTEIN"/>
    <property type="match status" value="1"/>
</dbReference>
<reference evidence="4 5" key="2">
    <citation type="journal article" date="2014" name="J. Gen. Appl. Microbiol.">
        <title>The early diverging ascomycetous budding yeast Saitoella complicata has three histone deacetylases belonging to the Clr6, Hos2, and Rpd3 lineages.</title>
        <authorList>
            <person name="Nishida H."/>
            <person name="Matsumoto T."/>
            <person name="Kondo S."/>
            <person name="Hamamoto M."/>
            <person name="Yoshikawa H."/>
        </authorList>
    </citation>
    <scope>NUCLEOTIDE SEQUENCE [LARGE SCALE GENOMIC DNA]</scope>
    <source>
        <strain evidence="4 5">NRRL Y-17804</strain>
    </source>
</reference>
<evidence type="ECO:0000256" key="2">
    <source>
        <dbReference type="SAM" id="MobiDB-lite"/>
    </source>
</evidence>
<evidence type="ECO:0000313" key="5">
    <source>
        <dbReference type="Proteomes" id="UP000033140"/>
    </source>
</evidence>
<dbReference type="Pfam" id="PF02114">
    <property type="entry name" value="Phosducin"/>
    <property type="match status" value="1"/>
</dbReference>
<dbReference type="Proteomes" id="UP000033140">
    <property type="component" value="Unassembled WGS sequence"/>
</dbReference>
<evidence type="ECO:0000313" key="4">
    <source>
        <dbReference type="EMBL" id="GAO45850.1"/>
    </source>
</evidence>
<dbReference type="STRING" id="698492.A0A0E9N8X3"/>
<dbReference type="SUPFAM" id="SSF52833">
    <property type="entry name" value="Thioredoxin-like"/>
    <property type="match status" value="1"/>
</dbReference>
<dbReference type="RefSeq" id="XP_019025503.1">
    <property type="nucleotide sequence ID" value="XM_019170088.1"/>
</dbReference>
<organism evidence="4 5">
    <name type="scientific">Saitoella complicata (strain BCRC 22490 / CBS 7301 / JCM 7358 / NBRC 10748 / NRRL Y-17804)</name>
    <dbReference type="NCBI Taxonomy" id="698492"/>
    <lineage>
        <taxon>Eukaryota</taxon>
        <taxon>Fungi</taxon>
        <taxon>Dikarya</taxon>
        <taxon>Ascomycota</taxon>
        <taxon>Taphrinomycotina</taxon>
        <taxon>Taphrinomycotina incertae sedis</taxon>
        <taxon>Saitoella</taxon>
    </lineage>
</organism>
<feature type="domain" description="Phosducin" evidence="3">
    <location>
        <begin position="107"/>
        <end position="257"/>
    </location>
</feature>
<gene>
    <name evidence="4" type="ORF">G7K_0098-t1</name>
</gene>
<sequence>MTMDISEQLLRGALHSDSKLARVIDGDASSDGSDLSDFEDDFSYPASSRQYDPRTANTGPKGVIADRDAFEASKRADVASGRARREQRALERAPIANTYAQDGELEDEEEALRLWREKRMRELTLKGPEIRGRDELKLDGRRMYGTVEDVDAEGYLDAVETSETTVVFIYDELQDSELLSDALPIIAQRYPRVRFVKLHFLEAEMDSVAIPALLCYRQGDLVANLVRVVDEIPLGQKITTQSIEAVLTRHELLERKDTANGGESEDDDY</sequence>
<evidence type="ECO:0000256" key="1">
    <source>
        <dbReference type="ARBA" id="ARBA00009686"/>
    </source>
</evidence>
<feature type="region of interest" description="Disordered" evidence="2">
    <location>
        <begin position="25"/>
        <end position="62"/>
    </location>
</feature>
<comment type="similarity">
    <text evidence="1">Belongs to the phosducin family.</text>
</comment>
<protein>
    <recommendedName>
        <fullName evidence="3">Phosducin domain-containing protein</fullName>
    </recommendedName>
</protein>
<dbReference type="EMBL" id="BACD03000001">
    <property type="protein sequence ID" value="GAO45850.1"/>
    <property type="molecule type" value="Genomic_DNA"/>
</dbReference>
<dbReference type="InterPro" id="IPR036249">
    <property type="entry name" value="Thioredoxin-like_sf"/>
</dbReference>